<dbReference type="EMBL" id="CP059662">
    <property type="protein sequence ID" value="QRW19996.1"/>
    <property type="molecule type" value="Genomic_DNA"/>
</dbReference>
<evidence type="ECO:0000313" key="2">
    <source>
        <dbReference type="EMBL" id="QRW19996.1"/>
    </source>
</evidence>
<name>A0A8H8NU00_9AGAM</name>
<dbReference type="Proteomes" id="UP000650533">
    <property type="component" value="Chromosome 5"/>
</dbReference>
<accession>A0A8H8NU00</accession>
<organism evidence="2 3">
    <name type="scientific">Rhizoctonia solani</name>
    <dbReference type="NCBI Taxonomy" id="456999"/>
    <lineage>
        <taxon>Eukaryota</taxon>
        <taxon>Fungi</taxon>
        <taxon>Dikarya</taxon>
        <taxon>Basidiomycota</taxon>
        <taxon>Agaricomycotina</taxon>
        <taxon>Agaricomycetes</taxon>
        <taxon>Cantharellales</taxon>
        <taxon>Ceratobasidiaceae</taxon>
        <taxon>Rhizoctonia</taxon>
    </lineage>
</organism>
<dbReference type="RefSeq" id="XP_043180233.1">
    <property type="nucleotide sequence ID" value="XM_043328787.1"/>
</dbReference>
<reference evidence="2" key="1">
    <citation type="submission" date="2020-05" db="EMBL/GenBank/DDBJ databases">
        <title>Evolutionary and genomic comparisons of hybrid uninucleate and nonhybrid Rhizoctonia fungi.</title>
        <authorList>
            <person name="Li C."/>
            <person name="Chen X."/>
        </authorList>
    </citation>
    <scope>NUCLEOTIDE SEQUENCE</scope>
    <source>
        <strain evidence="2">AG-1 IA</strain>
    </source>
</reference>
<gene>
    <name evidence="2" type="ORF">RhiXN_08971</name>
</gene>
<feature type="compositionally biased region" description="Low complexity" evidence="1">
    <location>
        <begin position="61"/>
        <end position="81"/>
    </location>
</feature>
<evidence type="ECO:0000256" key="1">
    <source>
        <dbReference type="SAM" id="MobiDB-lite"/>
    </source>
</evidence>
<proteinExistence type="predicted"/>
<protein>
    <submittedName>
        <fullName evidence="2">Uncharacterized protein</fullName>
    </submittedName>
</protein>
<evidence type="ECO:0000313" key="3">
    <source>
        <dbReference type="Proteomes" id="UP000650533"/>
    </source>
</evidence>
<dbReference type="AlphaFoldDB" id="A0A8H8NU00"/>
<dbReference type="GeneID" id="67031250"/>
<feature type="region of interest" description="Disordered" evidence="1">
    <location>
        <begin position="61"/>
        <end position="88"/>
    </location>
</feature>
<sequence length="105" mass="11408">MDGPVPPWDTYPCANSVYPTPESSVWRPMVDIPLPRSIPLHAPDFSSATCSQAVEESYLSNLGEGSDSSSDLDSSRKNSNLGVRANNYQMVKPNKLLPNIGLISK</sequence>
<dbReference type="KEGG" id="rsx:RhiXN_08971"/>